<feature type="region of interest" description="Disordered" evidence="2">
    <location>
        <begin position="290"/>
        <end position="597"/>
    </location>
</feature>
<dbReference type="OrthoDB" id="4800057at2759"/>
<dbReference type="AlphaFoldDB" id="F9FJ59"/>
<evidence type="ECO:0000256" key="2">
    <source>
        <dbReference type="SAM" id="MobiDB-lite"/>
    </source>
</evidence>
<evidence type="ECO:0000256" key="1">
    <source>
        <dbReference type="SAM" id="Coils"/>
    </source>
</evidence>
<dbReference type="InterPro" id="IPR022190">
    <property type="entry name" value="DUF3716"/>
</dbReference>
<name>F9FJ59_FUSOF</name>
<proteinExistence type="predicted"/>
<dbReference type="Pfam" id="PF12511">
    <property type="entry name" value="DUF3716"/>
    <property type="match status" value="1"/>
</dbReference>
<feature type="coiled-coil region" evidence="1">
    <location>
        <begin position="50"/>
        <end position="105"/>
    </location>
</feature>
<dbReference type="EMBL" id="AFQF01001981">
    <property type="protein sequence ID" value="EGU83051.1"/>
    <property type="molecule type" value="Genomic_DNA"/>
</dbReference>
<comment type="caution">
    <text evidence="3">The sequence shown here is derived from an EMBL/GenBank/DDBJ whole genome shotgun (WGS) entry which is preliminary data.</text>
</comment>
<reference evidence="3" key="1">
    <citation type="journal article" date="2012" name="Mol. Plant Microbe Interact.">
        <title>A highly conserved effector in Fusarium oxysporum is required for full virulence on Arabidopsis.</title>
        <authorList>
            <person name="Thatcher L.F."/>
            <person name="Gardiner D.M."/>
            <person name="Kazan K."/>
            <person name="Manners J."/>
        </authorList>
    </citation>
    <scope>NUCLEOTIDE SEQUENCE [LARGE SCALE GENOMIC DNA]</scope>
    <source>
        <strain evidence="3">Fo5176</strain>
    </source>
</reference>
<sequence length="1101" mass="126088">MATGENVWDSLPKGEQKAIWDETERNFWVNLRSKKDAENKKIEKDFQLSINEVRLKLSDLTGQRSQLKESQSRLARELAKVEAELERTTDEREEKASRLERIEQDYRASQLSSAFSGPIPRIEPTNGTATVVDRPDEVDDDDRMEGIEHHDNEAAETLVDVVDADGNVIGPVEQIEPWNQWVEGIQQLEIRRPVKIRRGRRFNATHLTSIYERTEAKGVKWLSCMIQATGEIQAKRCHSCDKNQGAFDDCIIVGGDLFQKCGNCEWNRQGCHGASGDTIDILASRERARRKKQLEEGVQQTPAGRSSETKHPTVEFQPRPEPARQPEPQQVEQEIPVPSRPPSPHPVLQRTLERFPERQPERQPDRQIEPQPERQHEQQPERRPERSIEPHPVRVTECQAEWTTTRQPERRPEPQTERILDRSNDRFHDVIAARAPERTAEVAPVQIAERPREMPHRPIYGSPHGSPSRPTTAPRSDYAPERMIDPVDSPLPTPIYPQPRPLETPRSVLPSSAPRHSTHDILHPSTELDGSTKDHRGSVQVHTPREPERMNTPQEYRITPGFTPANIRSRPPSSERGRPTPPSLPIDPSSQPPESPPALLLEEITRENMVLKNDGVVYTYPECVAGVPLVKINEEHPYWEANWPNVKTLIEPQLAQWREKHQAAIEAGPKQDKGGSSKYQIGRQVNRGIKILEFHEKGPISPYQLLGKRYIQAGKGGITSYDTLFRLSETISELEKFNLDISPVDWMRQRLHELIQTQGRNFNLPRTIHDFYHDSKLTSLRYKHGFKNIGRPSGAMKARLSHGSPSTIPKPPQKRKSMHSVPTTPRKDSFVNHSPLPGQISSGYRTPASVSAPAPQLVFSTHLNKKPKYMPPAYCHPDHDEFHFEAWSDTDSCSGGSITKYDWRLAVVKTRLYTSHINVTQYWTWVLKDVKPAKWGLFRDEIDFHVHIAEIEEMEWSIEALRVHIITKKGVGELAPDGMLRGDVMASFPRARTMRRFLFFCRERGMKMTKKEPFKWSQCDGLTERAEYIDLTVARLWEAWVLILTHGIDTSEFIVYTRNITKEFLEKFTIPFKAPLDNDDAAISGLKVEYTRVPIWPILAL</sequence>
<feature type="region of interest" description="Disordered" evidence="2">
    <location>
        <begin position="795"/>
        <end position="832"/>
    </location>
</feature>
<feature type="compositionally biased region" description="Low complexity" evidence="2">
    <location>
        <begin position="326"/>
        <end position="337"/>
    </location>
</feature>
<gene>
    <name evidence="3" type="ORF">FOXB_06438</name>
</gene>
<protein>
    <submittedName>
        <fullName evidence="3">Uncharacterized protein</fullName>
    </submittedName>
</protein>
<feature type="compositionally biased region" description="Basic and acidic residues" evidence="2">
    <location>
        <begin position="530"/>
        <end position="549"/>
    </location>
</feature>
<evidence type="ECO:0000313" key="3">
    <source>
        <dbReference type="EMBL" id="EGU83051.1"/>
    </source>
</evidence>
<feature type="region of interest" description="Disordered" evidence="2">
    <location>
        <begin position="115"/>
        <end position="135"/>
    </location>
</feature>
<feature type="compositionally biased region" description="Pro residues" evidence="2">
    <location>
        <begin position="489"/>
        <end position="502"/>
    </location>
</feature>
<feature type="compositionally biased region" description="Basic and acidic residues" evidence="2">
    <location>
        <begin position="407"/>
        <end position="440"/>
    </location>
</feature>
<keyword evidence="1" id="KW-0175">Coiled coil</keyword>
<feature type="compositionally biased region" description="Pro residues" evidence="2">
    <location>
        <begin position="579"/>
        <end position="596"/>
    </location>
</feature>
<organism evidence="3">
    <name type="scientific">Fusarium oxysporum (strain Fo5176)</name>
    <name type="common">Fusarium vascular wilt</name>
    <dbReference type="NCBI Taxonomy" id="660025"/>
    <lineage>
        <taxon>Eukaryota</taxon>
        <taxon>Fungi</taxon>
        <taxon>Dikarya</taxon>
        <taxon>Ascomycota</taxon>
        <taxon>Pezizomycotina</taxon>
        <taxon>Sordariomycetes</taxon>
        <taxon>Hypocreomycetidae</taxon>
        <taxon>Hypocreales</taxon>
        <taxon>Nectriaceae</taxon>
        <taxon>Fusarium</taxon>
        <taxon>Fusarium oxysporum species complex</taxon>
    </lineage>
</organism>
<accession>F9FJ59</accession>
<dbReference type="STRING" id="660025.F9FJ59"/>
<feature type="compositionally biased region" description="Basic and acidic residues" evidence="2">
    <location>
        <begin position="351"/>
        <end position="394"/>
    </location>
</feature>